<keyword evidence="2" id="KW-1185">Reference proteome</keyword>
<dbReference type="Proteomes" id="UP000628775">
    <property type="component" value="Unassembled WGS sequence"/>
</dbReference>
<protein>
    <submittedName>
        <fullName evidence="1">Uncharacterized protein</fullName>
    </submittedName>
</protein>
<evidence type="ECO:0000313" key="2">
    <source>
        <dbReference type="Proteomes" id="UP000628775"/>
    </source>
</evidence>
<evidence type="ECO:0000313" key="1">
    <source>
        <dbReference type="EMBL" id="GGE35964.1"/>
    </source>
</evidence>
<proteinExistence type="predicted"/>
<gene>
    <name evidence="1" type="ORF">GCM10011391_13460</name>
</gene>
<reference evidence="1" key="2">
    <citation type="submission" date="2020-09" db="EMBL/GenBank/DDBJ databases">
        <authorList>
            <person name="Sun Q."/>
            <person name="Zhou Y."/>
        </authorList>
    </citation>
    <scope>NUCLEOTIDE SEQUENCE</scope>
    <source>
        <strain evidence="1">CGMCC 1.15371</strain>
    </source>
</reference>
<dbReference type="AlphaFoldDB" id="A0A8J2VR32"/>
<organism evidence="1 2">
    <name type="scientific">Pullulanibacillus camelliae</name>
    <dbReference type="NCBI Taxonomy" id="1707096"/>
    <lineage>
        <taxon>Bacteria</taxon>
        <taxon>Bacillati</taxon>
        <taxon>Bacillota</taxon>
        <taxon>Bacilli</taxon>
        <taxon>Bacillales</taxon>
        <taxon>Sporolactobacillaceae</taxon>
        <taxon>Pullulanibacillus</taxon>
    </lineage>
</organism>
<dbReference type="EMBL" id="BMIR01000004">
    <property type="protein sequence ID" value="GGE35964.1"/>
    <property type="molecule type" value="Genomic_DNA"/>
</dbReference>
<accession>A0A8J2VR32</accession>
<reference evidence="1" key="1">
    <citation type="journal article" date="2014" name="Int. J. Syst. Evol. Microbiol.">
        <title>Complete genome sequence of Corynebacterium casei LMG S-19264T (=DSM 44701T), isolated from a smear-ripened cheese.</title>
        <authorList>
            <consortium name="US DOE Joint Genome Institute (JGI-PGF)"/>
            <person name="Walter F."/>
            <person name="Albersmeier A."/>
            <person name="Kalinowski J."/>
            <person name="Ruckert C."/>
        </authorList>
    </citation>
    <scope>NUCLEOTIDE SEQUENCE</scope>
    <source>
        <strain evidence="1">CGMCC 1.15371</strain>
    </source>
</reference>
<sequence length="47" mass="5587">MHSLTHMDAAEKIVYFKVMERNDEWSESISTGFAMAKPRIQHMFKEK</sequence>
<name>A0A8J2VR32_9BACL</name>
<comment type="caution">
    <text evidence="1">The sequence shown here is derived from an EMBL/GenBank/DDBJ whole genome shotgun (WGS) entry which is preliminary data.</text>
</comment>